<proteinExistence type="predicted"/>
<dbReference type="EMBL" id="KN838580">
    <property type="protein sequence ID" value="KIK03401.1"/>
    <property type="molecule type" value="Genomic_DNA"/>
</dbReference>
<reference evidence="2 3" key="1">
    <citation type="submission" date="2014-04" db="EMBL/GenBank/DDBJ databases">
        <authorList>
            <consortium name="DOE Joint Genome Institute"/>
            <person name="Kuo A."/>
            <person name="Kohler A."/>
            <person name="Nagy L.G."/>
            <person name="Floudas D."/>
            <person name="Copeland A."/>
            <person name="Barry K.W."/>
            <person name="Cichocki N."/>
            <person name="Veneault-Fourrey C."/>
            <person name="LaButti K."/>
            <person name="Lindquist E.A."/>
            <person name="Lipzen A."/>
            <person name="Lundell T."/>
            <person name="Morin E."/>
            <person name="Murat C."/>
            <person name="Sun H."/>
            <person name="Tunlid A."/>
            <person name="Henrissat B."/>
            <person name="Grigoriev I.V."/>
            <person name="Hibbett D.S."/>
            <person name="Martin F."/>
            <person name="Nordberg H.P."/>
            <person name="Cantor M.N."/>
            <person name="Hua S.X."/>
        </authorList>
    </citation>
    <scope>NUCLEOTIDE SEQUENCE [LARGE SCALE GENOMIC DNA]</scope>
    <source>
        <strain evidence="2 3">LaAM-08-1</strain>
    </source>
</reference>
<feature type="compositionally biased region" description="Acidic residues" evidence="1">
    <location>
        <begin position="738"/>
        <end position="778"/>
    </location>
</feature>
<dbReference type="HOGENOM" id="CLU_007338_0_0_1"/>
<dbReference type="AlphaFoldDB" id="A0A0C9XEU2"/>
<feature type="compositionally biased region" description="Low complexity" evidence="1">
    <location>
        <begin position="874"/>
        <end position="892"/>
    </location>
</feature>
<gene>
    <name evidence="2" type="ORF">K443DRAFT_653612</name>
</gene>
<feature type="compositionally biased region" description="Basic and acidic residues" evidence="1">
    <location>
        <begin position="898"/>
        <end position="909"/>
    </location>
</feature>
<reference evidence="3" key="2">
    <citation type="submission" date="2015-01" db="EMBL/GenBank/DDBJ databases">
        <title>Evolutionary Origins and Diversification of the Mycorrhizal Mutualists.</title>
        <authorList>
            <consortium name="DOE Joint Genome Institute"/>
            <consortium name="Mycorrhizal Genomics Consortium"/>
            <person name="Kohler A."/>
            <person name="Kuo A."/>
            <person name="Nagy L.G."/>
            <person name="Floudas D."/>
            <person name="Copeland A."/>
            <person name="Barry K.W."/>
            <person name="Cichocki N."/>
            <person name="Veneault-Fourrey C."/>
            <person name="LaButti K."/>
            <person name="Lindquist E.A."/>
            <person name="Lipzen A."/>
            <person name="Lundell T."/>
            <person name="Morin E."/>
            <person name="Murat C."/>
            <person name="Riley R."/>
            <person name="Ohm R."/>
            <person name="Sun H."/>
            <person name="Tunlid A."/>
            <person name="Henrissat B."/>
            <person name="Grigoriev I.V."/>
            <person name="Hibbett D.S."/>
            <person name="Martin F."/>
        </authorList>
    </citation>
    <scope>NUCLEOTIDE SEQUENCE [LARGE SCALE GENOMIC DNA]</scope>
    <source>
        <strain evidence="3">LaAM-08-1</strain>
    </source>
</reference>
<accession>A0A0C9XEU2</accession>
<evidence type="ECO:0000313" key="2">
    <source>
        <dbReference type="EMBL" id="KIK03401.1"/>
    </source>
</evidence>
<organism evidence="2 3">
    <name type="scientific">Laccaria amethystina LaAM-08-1</name>
    <dbReference type="NCBI Taxonomy" id="1095629"/>
    <lineage>
        <taxon>Eukaryota</taxon>
        <taxon>Fungi</taxon>
        <taxon>Dikarya</taxon>
        <taxon>Basidiomycota</taxon>
        <taxon>Agaricomycotina</taxon>
        <taxon>Agaricomycetes</taxon>
        <taxon>Agaricomycetidae</taxon>
        <taxon>Agaricales</taxon>
        <taxon>Agaricineae</taxon>
        <taxon>Hydnangiaceae</taxon>
        <taxon>Laccaria</taxon>
    </lineage>
</organism>
<dbReference type="STRING" id="1095629.A0A0C9XEU2"/>
<feature type="region of interest" description="Disordered" evidence="1">
    <location>
        <begin position="572"/>
        <end position="642"/>
    </location>
</feature>
<feature type="compositionally biased region" description="Low complexity" evidence="1">
    <location>
        <begin position="600"/>
        <end position="631"/>
    </location>
</feature>
<name>A0A0C9XEU2_9AGAR</name>
<feature type="compositionally biased region" description="Acidic residues" evidence="1">
    <location>
        <begin position="381"/>
        <end position="397"/>
    </location>
</feature>
<protein>
    <submittedName>
        <fullName evidence="2">Uncharacterized protein</fullName>
    </submittedName>
</protein>
<evidence type="ECO:0000256" key="1">
    <source>
        <dbReference type="SAM" id="MobiDB-lite"/>
    </source>
</evidence>
<feature type="region of interest" description="Disordered" evidence="1">
    <location>
        <begin position="738"/>
        <end position="916"/>
    </location>
</feature>
<evidence type="ECO:0000313" key="3">
    <source>
        <dbReference type="Proteomes" id="UP000054477"/>
    </source>
</evidence>
<feature type="compositionally biased region" description="Basic and acidic residues" evidence="1">
    <location>
        <begin position="791"/>
        <end position="801"/>
    </location>
</feature>
<dbReference type="OrthoDB" id="3158970at2759"/>
<keyword evidence="3" id="KW-1185">Reference proteome</keyword>
<feature type="compositionally biased region" description="Acidic residues" evidence="1">
    <location>
        <begin position="802"/>
        <end position="811"/>
    </location>
</feature>
<dbReference type="Proteomes" id="UP000054477">
    <property type="component" value="Unassembled WGS sequence"/>
</dbReference>
<feature type="region of interest" description="Disordered" evidence="1">
    <location>
        <begin position="373"/>
        <end position="397"/>
    </location>
</feature>
<feature type="compositionally biased region" description="Basic and acidic residues" evidence="1">
    <location>
        <begin position="584"/>
        <end position="597"/>
    </location>
</feature>
<sequence length="933" mass="104867">MEGGRRGEDEVGRGFVFESRRLLQLRLTCFRGRDELKASPYLQRRPQMETASSAHQGVYKGKVTHRSWPQLPEEIVRHIATFYLWKTAAMGYTPQTWDAREYWQPRMVYTALRDAGDLEMNFMSICPQWHLALEGHHFWQQAVALIDPADSLLQHIIVYPKSNLHHTNSSAGPPTPIRLSFWRHFRNIINCSCLVCRINSPATHQGLTTAKRVIHSPFLGPINICRDHDRRRNAFCGLCLREAPLFETAGLVSPHTAGELTIACIENEDEETWPHVDATCKICRQEWLWRRVCDNPRDREAIGGSELVSDDWETRQCVDGFLDLAEGSIADVISLAKEKWWLRRNTRLGDMLQQALAAARLARGGGAVGYGRDGDYGSLDVGEEEEEEEEDDEDDPELMQLTEESGVRDLALGDWARARILDGYWFSPADLWYQYFVPGQPTVVPAIHPCPWTRERSSSNASSGSALLTMDEVEEVEEEHPKRSTVTAEIPPSYSLCEQAYVAHQRQMRVVLLPVLKNVVRRLVMECAASEGRREDPAVRAARMSMEEVLRIVREEEGVWFDGVDWAERRRSDDAVKRRKRVQRAREDALLKRRGEDDSASSSGSSSTKSASDSSSSATSPVLSATTLQTTPSPPPLSDEGVDVEKKEDYLRPMTIPVSPVLNPPRLLRPIPYVPATTANMPHYSLEAFRTAAGNNSVSPTVVPSQQVVEPKTRAVVDPALLRGGDQGHPLEITLDEAVEAEPDLGGEGEAGVEYERREEEEDEEEEEELQYEGDYLDELERCSYTPPSDVEVRPRKRSSDELEDDAEADEADRVRGGTPPKRARKGERYTAEDEESVSVKLKLRKRSSEELDDADEDGGRGGGGNKRVRVDDSSPAESPRTSTTTTSDVSSLADEECLNRDRARDGRVTRSSRVSVSEVDLDRLYVLADEED</sequence>